<evidence type="ECO:0000313" key="3">
    <source>
        <dbReference type="Proteomes" id="UP000595426"/>
    </source>
</evidence>
<gene>
    <name evidence="2" type="ORF">I6H88_20930</name>
</gene>
<dbReference type="KEGG" id="egm:AYC65_09900"/>
<organism evidence="2 3">
    <name type="scientific">Elizabethkingia bruuniana</name>
    <dbReference type="NCBI Taxonomy" id="1756149"/>
    <lineage>
        <taxon>Bacteria</taxon>
        <taxon>Pseudomonadati</taxon>
        <taxon>Bacteroidota</taxon>
        <taxon>Flavobacteriia</taxon>
        <taxon>Flavobacteriales</taxon>
        <taxon>Weeksellaceae</taxon>
        <taxon>Elizabethkingia</taxon>
    </lineage>
</organism>
<proteinExistence type="predicted"/>
<dbReference type="Proteomes" id="UP000595426">
    <property type="component" value="Chromosome"/>
</dbReference>
<protein>
    <submittedName>
        <fullName evidence="2">Uncharacterized protein</fullName>
    </submittedName>
</protein>
<accession>A0A7T7UZ27</accession>
<keyword evidence="1" id="KW-0812">Transmembrane</keyword>
<evidence type="ECO:0000256" key="1">
    <source>
        <dbReference type="SAM" id="Phobius"/>
    </source>
</evidence>
<evidence type="ECO:0000313" key="2">
    <source>
        <dbReference type="EMBL" id="QQN58853.1"/>
    </source>
</evidence>
<feature type="transmembrane region" description="Helical" evidence="1">
    <location>
        <begin position="21"/>
        <end position="50"/>
    </location>
</feature>
<dbReference type="OrthoDB" id="1365073at2"/>
<keyword evidence="1" id="KW-1133">Transmembrane helix</keyword>
<feature type="transmembrane region" description="Helical" evidence="1">
    <location>
        <begin position="62"/>
        <end position="84"/>
    </location>
</feature>
<dbReference type="AlphaFoldDB" id="A0A7T7UZ27"/>
<sequence>MHRYLISKGEIPFVMNKFNRSLWLSLLVFPFVLTITFLPLYFILFFINMIVLEGYFENQSILTYYVIGIIAIVIINFLYGKIILGHKIKKGKIYKVQERFFIKKKDTYTYTSETVSNSDYFRLYLIGEDKEEKGIYISKEDYKRINEKTSIMLVYFEIVDIPIEGFYEDEKLDFFRFFVVKKMKHFVRQLTYWR</sequence>
<keyword evidence="3" id="KW-1185">Reference proteome</keyword>
<dbReference type="EMBL" id="CP067018">
    <property type="protein sequence ID" value="QQN58853.1"/>
    <property type="molecule type" value="Genomic_DNA"/>
</dbReference>
<keyword evidence="1" id="KW-0472">Membrane</keyword>
<name>A0A7T7UZ27_9FLAO</name>
<reference evidence="2 3" key="1">
    <citation type="submission" date="2020-12" db="EMBL/GenBank/DDBJ databases">
        <title>FDA dAtabase for Regulatory Grade micrObial Sequences (FDA-ARGOS): Supporting development and validation of Infectious Disease Dx tests.</title>
        <authorList>
            <person name="Kerrigan L."/>
            <person name="Long C."/>
            <person name="Tallon L."/>
            <person name="Sadzewicz L."/>
            <person name="Zhao X."/>
            <person name="Boylan J."/>
            <person name="Ott S."/>
            <person name="Bowen H."/>
            <person name="Vavikolanu K."/>
            <person name="Mehta A."/>
            <person name="Aluvathingal J."/>
            <person name="Nadendla S."/>
            <person name="Yan Y."/>
            <person name="Sichtig H."/>
        </authorList>
    </citation>
    <scope>NUCLEOTIDE SEQUENCE [LARGE SCALE GENOMIC DNA]</scope>
    <source>
        <strain evidence="2 3">FDAARGOS_1031</strain>
    </source>
</reference>